<dbReference type="AlphaFoldDB" id="A0A8D9FKG1"/>
<dbReference type="InterPro" id="IPR006616">
    <property type="entry name" value="DM9_repeat"/>
</dbReference>
<dbReference type="EMBL" id="HBUF01137727">
    <property type="protein sequence ID" value="CAG6645633.1"/>
    <property type="molecule type" value="Transcribed_RNA"/>
</dbReference>
<evidence type="ECO:0000313" key="1">
    <source>
        <dbReference type="EMBL" id="CAG6791880.1"/>
    </source>
</evidence>
<sequence>MFGPHWWHHSRHHEIPHHHVGAYSWAPCESGEVPPNAVKVGRDADGGRLYLGRAWHERDLLPAKVAPNHGGAFVPWGGHEHTKFEYEVLMTDSHRVAWVESSKGNVPNHALVVGHTHNGEALYAGRVLHAGSMTPGKIQHSHGVLYIPYCGKELHFDEYEVLVVMDAD</sequence>
<dbReference type="EMBL" id="HBUF01678349">
    <property type="protein sequence ID" value="CAG6791880.1"/>
    <property type="molecule type" value="Transcribed_RNA"/>
</dbReference>
<dbReference type="PANTHER" id="PTHR31649">
    <property type="entry name" value="AGAP009604-PA"/>
    <property type="match status" value="1"/>
</dbReference>
<accession>A0A8D9FKG1</accession>
<reference evidence="1" key="1">
    <citation type="submission" date="2021-05" db="EMBL/GenBank/DDBJ databases">
        <authorList>
            <person name="Alioto T."/>
            <person name="Alioto T."/>
            <person name="Gomez Garrido J."/>
        </authorList>
    </citation>
    <scope>NUCLEOTIDE SEQUENCE</scope>
</reference>
<dbReference type="EMBL" id="HBUF01137725">
    <property type="protein sequence ID" value="CAG6645628.1"/>
    <property type="molecule type" value="Transcribed_RNA"/>
</dbReference>
<dbReference type="EMBL" id="HBUF01137724">
    <property type="protein sequence ID" value="CAG6645626.1"/>
    <property type="molecule type" value="Transcribed_RNA"/>
</dbReference>
<proteinExistence type="predicted"/>
<dbReference type="EMBL" id="HBUF01137726">
    <property type="protein sequence ID" value="CAG6645630.1"/>
    <property type="molecule type" value="Transcribed_RNA"/>
</dbReference>
<dbReference type="EMBL" id="HBUF01678350">
    <property type="protein sequence ID" value="CAG6791882.1"/>
    <property type="molecule type" value="Transcribed_RNA"/>
</dbReference>
<protein>
    <submittedName>
        <fullName evidence="1">Uncharacterized protein</fullName>
    </submittedName>
</protein>
<dbReference type="Pfam" id="PF11901">
    <property type="entry name" value="DM9"/>
    <property type="match status" value="1"/>
</dbReference>
<organism evidence="1">
    <name type="scientific">Cacopsylla melanoneura</name>
    <dbReference type="NCBI Taxonomy" id="428564"/>
    <lineage>
        <taxon>Eukaryota</taxon>
        <taxon>Metazoa</taxon>
        <taxon>Ecdysozoa</taxon>
        <taxon>Arthropoda</taxon>
        <taxon>Hexapoda</taxon>
        <taxon>Insecta</taxon>
        <taxon>Pterygota</taxon>
        <taxon>Neoptera</taxon>
        <taxon>Paraneoptera</taxon>
        <taxon>Hemiptera</taxon>
        <taxon>Sternorrhyncha</taxon>
        <taxon>Psylloidea</taxon>
        <taxon>Psyllidae</taxon>
        <taxon>Psyllinae</taxon>
        <taxon>Cacopsylla</taxon>
    </lineage>
</organism>
<dbReference type="PANTHER" id="PTHR31649:SF10">
    <property type="entry name" value="IP19903P-RELATED"/>
    <property type="match status" value="1"/>
</dbReference>
<name>A0A8D9FKG1_9HEMI</name>
<dbReference type="SMART" id="SM00696">
    <property type="entry name" value="DM9"/>
    <property type="match status" value="2"/>
</dbReference>